<feature type="domain" description="Condensation" evidence="1">
    <location>
        <begin position="72"/>
        <end position="377"/>
    </location>
</feature>
<name>A0A1C4Z7S0_9ACTN</name>
<dbReference type="STRING" id="121616.GA0070216_108240"/>
<proteinExistence type="predicted"/>
<dbReference type="PANTHER" id="PTHR45527:SF1">
    <property type="entry name" value="FATTY ACID SYNTHASE"/>
    <property type="match status" value="1"/>
</dbReference>
<dbReference type="GO" id="GO:0031177">
    <property type="term" value="F:phosphopantetheine binding"/>
    <property type="evidence" value="ECO:0007669"/>
    <property type="project" value="TreeGrafter"/>
</dbReference>
<dbReference type="SUPFAM" id="SSF52777">
    <property type="entry name" value="CoA-dependent acyltransferases"/>
    <property type="match status" value="2"/>
</dbReference>
<evidence type="ECO:0000259" key="1">
    <source>
        <dbReference type="Pfam" id="PF00668"/>
    </source>
</evidence>
<dbReference type="EMBL" id="FMCU01000008">
    <property type="protein sequence ID" value="SCF29020.1"/>
    <property type="molecule type" value="Genomic_DNA"/>
</dbReference>
<dbReference type="InterPro" id="IPR023213">
    <property type="entry name" value="CAT-like_dom_sf"/>
</dbReference>
<evidence type="ECO:0000313" key="2">
    <source>
        <dbReference type="EMBL" id="SCF29020.1"/>
    </source>
</evidence>
<dbReference type="GO" id="GO:0043041">
    <property type="term" value="P:amino acid activation for nonribosomal peptide biosynthetic process"/>
    <property type="evidence" value="ECO:0007669"/>
    <property type="project" value="TreeGrafter"/>
</dbReference>
<reference evidence="3" key="1">
    <citation type="submission" date="2016-06" db="EMBL/GenBank/DDBJ databases">
        <authorList>
            <person name="Varghese N."/>
            <person name="Submissions Spin"/>
        </authorList>
    </citation>
    <scope>NUCLEOTIDE SEQUENCE [LARGE SCALE GENOMIC DNA]</scope>
    <source>
        <strain evidence="3">DSM 44100</strain>
    </source>
</reference>
<dbReference type="GO" id="GO:0044550">
    <property type="term" value="P:secondary metabolite biosynthetic process"/>
    <property type="evidence" value="ECO:0007669"/>
    <property type="project" value="TreeGrafter"/>
</dbReference>
<dbReference type="Gene3D" id="3.30.559.10">
    <property type="entry name" value="Chloramphenicol acetyltransferase-like domain"/>
    <property type="match status" value="1"/>
</dbReference>
<gene>
    <name evidence="2" type="ORF">GA0070216_108240</name>
</gene>
<evidence type="ECO:0000313" key="3">
    <source>
        <dbReference type="Proteomes" id="UP000198797"/>
    </source>
</evidence>
<dbReference type="AlphaFoldDB" id="A0A1C4Z7S0"/>
<dbReference type="PANTHER" id="PTHR45527">
    <property type="entry name" value="NONRIBOSOMAL PEPTIDE SYNTHETASE"/>
    <property type="match status" value="1"/>
</dbReference>
<keyword evidence="3" id="KW-1185">Reference proteome</keyword>
<sequence length="615" mass="65631">MPTRQATRTRGLLRRGRSVGLVPRPSVTVRFSGTRSAEGPLNIGQYNILQWLRGESEQFFAAVAGELDVPAAAVVDDVAEALAVLIGRHEGLRTTYVDGVTPRQIVHATGDLVVEVYAIEAAEPQLVDRAGLSRDLTRRLRAAGAYRIGELPVRAALAVLPGDASTSSAPVVQAAVLGCSHLAVDYQAMEIVKREFADLIRGRTAPPAGGPPIQPLDLVALERTPKALRHEESVLGYWGDRLSRMPQCLYPVPRRTASNEPPLRGTNDPGSVAVELTSTAAGMALRAVTARTRTSRASVVLAAIGAVLSHRTGTRDLVLPTLSANRFEPYLRHHVGSLAQLALITLTIGDTTFDRLVRQAWTAVVAASRHGRYDVDRQRAVAGRVEHQRGIVFDCEPLFNNLVIESGPATGRATAPVPTPGELEAARCATQVRRQSMPIGTTLIRFDLYGTDGELRLGCWSSDTDRICDDEAESLLLAVENLLIAAASGDLDARGIRGSIPLSPVERGPGWLFVDGCWVEVAEVQRLLDDALASTGARVFTAVHGVPLAAHLARTGAVGTPGQAHAACMAALKAYPTAMAPQHYVICERIPGDPDDPAAWIDVCCQGSGREGVDS</sequence>
<dbReference type="Proteomes" id="UP000198797">
    <property type="component" value="Unassembled WGS sequence"/>
</dbReference>
<dbReference type="Pfam" id="PF00668">
    <property type="entry name" value="Condensation"/>
    <property type="match status" value="1"/>
</dbReference>
<accession>A0A1C4Z7S0</accession>
<dbReference type="GO" id="GO:0003824">
    <property type="term" value="F:catalytic activity"/>
    <property type="evidence" value="ECO:0007669"/>
    <property type="project" value="InterPro"/>
</dbReference>
<dbReference type="Gene3D" id="3.30.559.30">
    <property type="entry name" value="Nonribosomal peptide synthetase, condensation domain"/>
    <property type="match status" value="1"/>
</dbReference>
<organism evidence="2 3">
    <name type="scientific">Micromonospora matsumotoense</name>
    <dbReference type="NCBI Taxonomy" id="121616"/>
    <lineage>
        <taxon>Bacteria</taxon>
        <taxon>Bacillati</taxon>
        <taxon>Actinomycetota</taxon>
        <taxon>Actinomycetes</taxon>
        <taxon>Micromonosporales</taxon>
        <taxon>Micromonosporaceae</taxon>
        <taxon>Micromonospora</taxon>
    </lineage>
</organism>
<protein>
    <submittedName>
        <fullName evidence="2">Condensation domain-containing protein</fullName>
    </submittedName>
</protein>
<dbReference type="GO" id="GO:0005737">
    <property type="term" value="C:cytoplasm"/>
    <property type="evidence" value="ECO:0007669"/>
    <property type="project" value="TreeGrafter"/>
</dbReference>
<dbReference type="GO" id="GO:0008610">
    <property type="term" value="P:lipid biosynthetic process"/>
    <property type="evidence" value="ECO:0007669"/>
    <property type="project" value="UniProtKB-ARBA"/>
</dbReference>
<dbReference type="InterPro" id="IPR001242">
    <property type="entry name" value="Condensation_dom"/>
</dbReference>